<keyword evidence="2" id="KW-1185">Reference proteome</keyword>
<organism evidence="1 2">
    <name type="scientific">Imbroritus primus</name>
    <dbReference type="NCBI Taxonomy" id="3058603"/>
    <lineage>
        <taxon>Bacteria</taxon>
        <taxon>Pseudomonadati</taxon>
        <taxon>Pseudomonadota</taxon>
        <taxon>Betaproteobacteria</taxon>
        <taxon>Burkholderiales</taxon>
        <taxon>Burkholderiaceae</taxon>
        <taxon>Imbroritus</taxon>
    </lineage>
</organism>
<reference evidence="1" key="1">
    <citation type="submission" date="2019-05" db="EMBL/GenBank/DDBJ databases">
        <title>Revised genome assembly of Burkholderiaceae (previously Ralstonia) sp. PBA.</title>
        <authorList>
            <person name="Gan H.M."/>
        </authorList>
    </citation>
    <scope>NUCLEOTIDE SEQUENCE</scope>
    <source>
        <strain evidence="1">PBA</strain>
    </source>
</reference>
<evidence type="ECO:0000313" key="1">
    <source>
        <dbReference type="EMBL" id="TMS57825.1"/>
    </source>
</evidence>
<evidence type="ECO:0000313" key="2">
    <source>
        <dbReference type="Proteomes" id="UP000004277"/>
    </source>
</evidence>
<proteinExistence type="predicted"/>
<sequence length="309" mass="34403">MQPDVPFSCTRETLMHIRQLMALRAVISSGTTTQAAEILGVTQPAVSSLIATLEKEVGFKLFERVKGRLVPTLEADRMAEEAERTIASFRRMEEMARDLRQLAAGQLRIACMPGLALDFMPRVLARFQADKPDIRVSLQIRSSMRVREWIAAQYFDLGIAELPVDDPAIEVEPLQMRCVCVMPEGHPLARKKVITPQDLNEVPFISLNGDHMTYFRIADAFEEAGAKLNVRAEVQLFAPACAMVASGGGVSIVDPVSAKVYEGRGIVARPFQPAIRFDVGLMFPAYRPRSLLMQNFVTTLKQAMHPYLL</sequence>
<name>A0ACD3SNR6_9BURK</name>
<accession>A0ACD3SNR6</accession>
<gene>
    <name evidence="1" type="ORF">MW7_010120</name>
</gene>
<dbReference type="Proteomes" id="UP000004277">
    <property type="component" value="Unassembled WGS sequence"/>
</dbReference>
<comment type="caution">
    <text evidence="1">The sequence shown here is derived from an EMBL/GenBank/DDBJ whole genome shotgun (WGS) entry which is preliminary data.</text>
</comment>
<dbReference type="EMBL" id="AKCV02000017">
    <property type="protein sequence ID" value="TMS57825.1"/>
    <property type="molecule type" value="Genomic_DNA"/>
</dbReference>
<protein>
    <submittedName>
        <fullName evidence="1">LysR family transcriptional regulator</fullName>
    </submittedName>
</protein>